<name>A0A011WPF7_RUMAL</name>
<dbReference type="Gene3D" id="1.10.8.80">
    <property type="entry name" value="Magnesium chelatase subunit I, C-Terminal domain"/>
    <property type="match status" value="1"/>
</dbReference>
<evidence type="ECO:0000259" key="1">
    <source>
        <dbReference type="Pfam" id="PF07726"/>
    </source>
</evidence>
<dbReference type="PANTHER" id="PTHR42759">
    <property type="entry name" value="MOXR FAMILY PROTEIN"/>
    <property type="match status" value="1"/>
</dbReference>
<feature type="domain" description="ChlI/MoxR AAA lid" evidence="2">
    <location>
        <begin position="231"/>
        <end position="300"/>
    </location>
</feature>
<feature type="domain" description="ATPase AAA-3" evidence="1">
    <location>
        <begin position="35"/>
        <end position="165"/>
    </location>
</feature>
<dbReference type="InterPro" id="IPR011703">
    <property type="entry name" value="ATPase_AAA-3"/>
</dbReference>
<dbReference type="RefSeq" id="WP_037288201.1">
    <property type="nucleotide sequence ID" value="NZ_JEOB01000003.1"/>
</dbReference>
<dbReference type="PATRIC" id="fig|1341156.4.peg.2195"/>
<evidence type="ECO:0000313" key="3">
    <source>
        <dbReference type="EMBL" id="EXM38900.1"/>
    </source>
</evidence>
<evidence type="ECO:0000313" key="4">
    <source>
        <dbReference type="Proteomes" id="UP000021369"/>
    </source>
</evidence>
<evidence type="ECO:0000259" key="2">
    <source>
        <dbReference type="Pfam" id="PF17863"/>
    </source>
</evidence>
<sequence length="313" mass="33951">MNSIPVKIKEQLTKVIVGKDDNIEMLIAAVLAGGHVLLEDTPGTGKTTLALALSKCMGLKFRRIQMTPDTTASDITGYSAYDEGKGEFVYHDGAAMTDLLLADELNRTSGRTQAALLEAMEERKLTVDGVTHELSKNFAVIATQNPSGTAGTSAIPLSQLDRFMVRLRLGAPDREALKKLLTDRILTDPLEKTEQVCSAEDLDGLRADINKVTVKEEIMDYICDMMQSAAECSDTDGGISPRGALALCRIAKAGAFLDGRDHVVPKDIRTCLIPVCAHRLVLTREAKAAGKTPEGILDDIIKKLPYPENREDI</sequence>
<dbReference type="AlphaFoldDB" id="A0A011WPF7"/>
<dbReference type="Proteomes" id="UP000021369">
    <property type="component" value="Unassembled WGS sequence"/>
</dbReference>
<gene>
    <name evidence="3" type="ORF">RASY3_11250</name>
</gene>
<protein>
    <submittedName>
        <fullName evidence="3">ATPase AAA</fullName>
    </submittedName>
</protein>
<reference evidence="3 4" key="1">
    <citation type="submission" date="2013-06" db="EMBL/GenBank/DDBJ databases">
        <title>Rumen cellulosomics: divergent fiber-degrading strategies revealed by comparative genome-wide analysis of six Ruminococcal strains.</title>
        <authorList>
            <person name="Dassa B."/>
            <person name="Borovok I."/>
            <person name="Lamed R."/>
            <person name="Flint H."/>
            <person name="Yeoman C.J."/>
            <person name="White B."/>
            <person name="Bayer E.A."/>
        </authorList>
    </citation>
    <scope>NUCLEOTIDE SEQUENCE [LARGE SCALE GENOMIC DNA]</scope>
    <source>
        <strain evidence="3 4">SY3</strain>
    </source>
</reference>
<dbReference type="GO" id="GO:0005524">
    <property type="term" value="F:ATP binding"/>
    <property type="evidence" value="ECO:0007669"/>
    <property type="project" value="InterPro"/>
</dbReference>
<dbReference type="Pfam" id="PF07726">
    <property type="entry name" value="AAA_3"/>
    <property type="match status" value="1"/>
</dbReference>
<comment type="caution">
    <text evidence="3">The sequence shown here is derived from an EMBL/GenBank/DDBJ whole genome shotgun (WGS) entry which is preliminary data.</text>
</comment>
<dbReference type="SUPFAM" id="SSF52540">
    <property type="entry name" value="P-loop containing nucleoside triphosphate hydrolases"/>
    <property type="match status" value="1"/>
</dbReference>
<keyword evidence="4" id="KW-1185">Reference proteome</keyword>
<dbReference type="InterPro" id="IPR027417">
    <property type="entry name" value="P-loop_NTPase"/>
</dbReference>
<dbReference type="EMBL" id="JEOB01000003">
    <property type="protein sequence ID" value="EXM38900.1"/>
    <property type="molecule type" value="Genomic_DNA"/>
</dbReference>
<dbReference type="Gene3D" id="3.40.50.300">
    <property type="entry name" value="P-loop containing nucleotide triphosphate hydrolases"/>
    <property type="match status" value="1"/>
</dbReference>
<accession>A0A011WPF7</accession>
<dbReference type="PIRSF" id="PIRSF002849">
    <property type="entry name" value="AAA_ATPase_chaperone_MoxR_prd"/>
    <property type="match status" value="1"/>
</dbReference>
<dbReference type="InterPro" id="IPR041628">
    <property type="entry name" value="ChlI/MoxR_AAA_lid"/>
</dbReference>
<dbReference type="InterPro" id="IPR050764">
    <property type="entry name" value="CbbQ/NirQ/NorQ/GpvN"/>
</dbReference>
<dbReference type="OrthoDB" id="9808397at2"/>
<organism evidence="3 4">
    <name type="scientific">Ruminococcus albus SY3</name>
    <dbReference type="NCBI Taxonomy" id="1341156"/>
    <lineage>
        <taxon>Bacteria</taxon>
        <taxon>Bacillati</taxon>
        <taxon>Bacillota</taxon>
        <taxon>Clostridia</taxon>
        <taxon>Eubacteriales</taxon>
        <taxon>Oscillospiraceae</taxon>
        <taxon>Ruminococcus</taxon>
    </lineage>
</organism>
<dbReference type="Pfam" id="PF17863">
    <property type="entry name" value="AAA_lid_2"/>
    <property type="match status" value="1"/>
</dbReference>
<dbReference type="PANTHER" id="PTHR42759:SF5">
    <property type="entry name" value="METHANOL DEHYDROGENASE REGULATOR"/>
    <property type="match status" value="1"/>
</dbReference>
<dbReference type="GO" id="GO:0016887">
    <property type="term" value="F:ATP hydrolysis activity"/>
    <property type="evidence" value="ECO:0007669"/>
    <property type="project" value="InterPro"/>
</dbReference>
<proteinExistence type="predicted"/>